<feature type="region of interest" description="Disordered" evidence="1">
    <location>
        <begin position="462"/>
        <end position="514"/>
    </location>
</feature>
<evidence type="ECO:0000256" key="2">
    <source>
        <dbReference type="SAM" id="Phobius"/>
    </source>
</evidence>
<evidence type="ECO:0000313" key="3">
    <source>
        <dbReference type="EMBL" id="AFR96265.2"/>
    </source>
</evidence>
<name>J9VX20_CRYN9</name>
<feature type="region of interest" description="Disordered" evidence="1">
    <location>
        <begin position="433"/>
        <end position="452"/>
    </location>
</feature>
<sequence>MTRHDGATHLPAQNPHRRIKRDASDSDTFFIPDSSPLISYASSSSSLSPWTSGYFLQTDGYDETVHVTAIDNSTLSFNVTATSLTLLIPTFSFCSATISINASTPVTACASNSTGQEIPYTLLSLPSGSHQVMWNSGPIPPSEQVIFRGIEAQRPIELGGRGKGTNVTIDDTYTYGSYPNLVDLEFEGDWTHLGSGAGMQTSLSEAGDLGNDFNKTLAVTNSNGASITFSGMGSAIYLYGTVGPDYGLAQLSLNGDVIVPSMNLSSPWSMAYELLWFRTGLDSSQMTKVAMTNLDDSKMALDFIILTANDNALTELSPDGGNSFLSSIGGKLILYLVIPLFINFLISVFTFWFIRRRRRLRRNSRRGSQESTLSLHDSPSPIKDGSEKQWYLPSPRRPKLTPSRGSDRSSLTLSVIDVFIPYDEAKGKKQSNKWYNSLTTPSPSPSPQVGRRTERSVFAPAFGLSTVTDGTWPERSKSPDCPQRSQKSDRLGPSGSSSRLGTSNGRKERDEGMMSVLEENDATTSIYADSRRTTALPAYSPEATFTHYTPSDDGNSVIHGTPIHIHSTNTSPSSRYPIVEQEKATQFYTFRNVSSSPTASVLGHPGNTTFSYQLQRIWSSEPPPSPTTQRRSTIAPSDIISIFGAPPASERRMSMMTDHTSNTASYPWVSRPGFGAGEFPPPLPITSTYTGFNLASIIPSSSSGRPTPTINTDLERNPFGLPYMTPRSVSGLGSGGRSSRILTPRKKVPASAWPTDLPLSYSSSDFNPTSASAASYPSSTFTSDSTFISTPYGATSAIHFTPTHASPTPWAPIPYTTPVRESLLGGIAGMGVDMSGGGLGWHKRSLSNWSHLTERSAARPDSEVMPFESFIHSLNGTALEEAKRQRAREGA</sequence>
<feature type="compositionally biased region" description="Low complexity" evidence="1">
    <location>
        <begin position="491"/>
        <end position="504"/>
    </location>
</feature>
<organism evidence="3 4">
    <name type="scientific">Cryptococcus neoformans (strain H99 / ATCC 208821 / CBS 10515 / FGSC 9487)</name>
    <name type="common">Cryptococcus neoformans var. grubii serotype A</name>
    <dbReference type="NCBI Taxonomy" id="235443"/>
    <lineage>
        <taxon>Eukaryota</taxon>
        <taxon>Fungi</taxon>
        <taxon>Dikarya</taxon>
        <taxon>Basidiomycota</taxon>
        <taxon>Agaricomycotina</taxon>
        <taxon>Tremellomycetes</taxon>
        <taxon>Tremellales</taxon>
        <taxon>Cryptococcaceae</taxon>
        <taxon>Cryptococcus</taxon>
        <taxon>Cryptococcus neoformans species complex</taxon>
    </lineage>
</organism>
<dbReference type="AlphaFoldDB" id="J9VX20"/>
<dbReference type="OrthoDB" id="2576334at2759"/>
<keyword evidence="2" id="KW-0472">Membrane</keyword>
<keyword evidence="2" id="KW-0812">Transmembrane</keyword>
<dbReference type="HOGENOM" id="CLU_015420_0_0_1"/>
<dbReference type="GeneID" id="23890511"/>
<accession>J9VX20</accession>
<feature type="region of interest" description="Disordered" evidence="1">
    <location>
        <begin position="1"/>
        <end position="25"/>
    </location>
</feature>
<dbReference type="KEGG" id="cng:CNAG_07687"/>
<protein>
    <submittedName>
        <fullName evidence="3">Uncharacterized protein</fullName>
    </submittedName>
</protein>
<feature type="region of interest" description="Disordered" evidence="1">
    <location>
        <begin position="365"/>
        <end position="408"/>
    </location>
</feature>
<keyword evidence="4" id="KW-1185">Reference proteome</keyword>
<dbReference type="VEuPathDB" id="FungiDB:CNAG_07687"/>
<dbReference type="EMBL" id="CP003826">
    <property type="protein sequence ID" value="AFR96265.2"/>
    <property type="molecule type" value="Genomic_DNA"/>
</dbReference>
<feature type="transmembrane region" description="Helical" evidence="2">
    <location>
        <begin position="332"/>
        <end position="354"/>
    </location>
</feature>
<gene>
    <name evidence="3" type="ORF">CNAG_07687</name>
</gene>
<evidence type="ECO:0000256" key="1">
    <source>
        <dbReference type="SAM" id="MobiDB-lite"/>
    </source>
</evidence>
<dbReference type="Proteomes" id="UP000010091">
    <property type="component" value="Chromosome 7"/>
</dbReference>
<proteinExistence type="predicted"/>
<dbReference type="RefSeq" id="XP_012050431.1">
    <property type="nucleotide sequence ID" value="XM_012195041.1"/>
</dbReference>
<evidence type="ECO:0000313" key="4">
    <source>
        <dbReference type="Proteomes" id="UP000010091"/>
    </source>
</evidence>
<dbReference type="Gene3D" id="2.60.120.260">
    <property type="entry name" value="Galactose-binding domain-like"/>
    <property type="match status" value="1"/>
</dbReference>
<reference evidence="3 4" key="1">
    <citation type="journal article" date="2014" name="PLoS Genet.">
        <title>Analysis of the genome and transcriptome of Cryptococcus neoformans var. grubii reveals complex RNA expression and microevolution leading to virulence attenuation.</title>
        <authorList>
            <person name="Janbon G."/>
            <person name="Ormerod K.L."/>
            <person name="Paulet D."/>
            <person name="Byrnes E.J.III."/>
            <person name="Yadav V."/>
            <person name="Chatterjee G."/>
            <person name="Mullapudi N."/>
            <person name="Hon C.C."/>
            <person name="Billmyre R.B."/>
            <person name="Brunel F."/>
            <person name="Bahn Y.S."/>
            <person name="Chen W."/>
            <person name="Chen Y."/>
            <person name="Chow E.W."/>
            <person name="Coppee J.Y."/>
            <person name="Floyd-Averette A."/>
            <person name="Gaillardin C."/>
            <person name="Gerik K.J."/>
            <person name="Goldberg J."/>
            <person name="Gonzalez-Hilarion S."/>
            <person name="Gujja S."/>
            <person name="Hamlin J.L."/>
            <person name="Hsueh Y.P."/>
            <person name="Ianiri G."/>
            <person name="Jones S."/>
            <person name="Kodira C.D."/>
            <person name="Kozubowski L."/>
            <person name="Lam W."/>
            <person name="Marra M."/>
            <person name="Mesner L.D."/>
            <person name="Mieczkowski P.A."/>
            <person name="Moyrand F."/>
            <person name="Nielsen K."/>
            <person name="Proux C."/>
            <person name="Rossignol T."/>
            <person name="Schein J.E."/>
            <person name="Sun S."/>
            <person name="Wollschlaeger C."/>
            <person name="Wood I.A."/>
            <person name="Zeng Q."/>
            <person name="Neuveglise C."/>
            <person name="Newlon C.S."/>
            <person name="Perfect J.R."/>
            <person name="Lodge J.K."/>
            <person name="Idnurm A."/>
            <person name="Stajich J.E."/>
            <person name="Kronstad J.W."/>
            <person name="Sanyal K."/>
            <person name="Heitman J."/>
            <person name="Fraser J.A."/>
            <person name="Cuomo C.A."/>
            <person name="Dietrich F.S."/>
        </authorList>
    </citation>
    <scope>NUCLEOTIDE SEQUENCE [LARGE SCALE GENOMIC DNA]</scope>
    <source>
        <strain evidence="4">H99 / ATCC 208821 / CBS 10515 / FGSC 9487</strain>
    </source>
</reference>
<keyword evidence="2" id="KW-1133">Transmembrane helix</keyword>